<dbReference type="Pfam" id="PF00071">
    <property type="entry name" value="Ras"/>
    <property type="match status" value="1"/>
</dbReference>
<evidence type="ECO:0000256" key="1">
    <source>
        <dbReference type="SAM" id="MobiDB-lite"/>
    </source>
</evidence>
<reference evidence="2 3" key="1">
    <citation type="journal article" date="2019" name="Sci. Rep.">
        <title>Nanopore sequencing improves the draft genome of the human pathogenic amoeba Naegleria fowleri.</title>
        <authorList>
            <person name="Liechti N."/>
            <person name="Schurch N."/>
            <person name="Bruggmann R."/>
            <person name="Wittwer M."/>
        </authorList>
    </citation>
    <scope>NUCLEOTIDE SEQUENCE [LARGE SCALE GENOMIC DNA]</scope>
    <source>
        <strain evidence="2 3">ATCC 30894</strain>
    </source>
</reference>
<feature type="region of interest" description="Disordered" evidence="1">
    <location>
        <begin position="439"/>
        <end position="472"/>
    </location>
</feature>
<organism evidence="2 3">
    <name type="scientific">Naegleria fowleri</name>
    <name type="common">Brain eating amoeba</name>
    <dbReference type="NCBI Taxonomy" id="5763"/>
    <lineage>
        <taxon>Eukaryota</taxon>
        <taxon>Discoba</taxon>
        <taxon>Heterolobosea</taxon>
        <taxon>Tetramitia</taxon>
        <taxon>Eutetramitia</taxon>
        <taxon>Vahlkampfiidae</taxon>
        <taxon>Naegleria</taxon>
    </lineage>
</organism>
<evidence type="ECO:0000313" key="3">
    <source>
        <dbReference type="Proteomes" id="UP000444721"/>
    </source>
</evidence>
<name>A0A6A5BRH0_NAEFO</name>
<dbReference type="InterPro" id="IPR001806">
    <property type="entry name" value="Small_GTPase"/>
</dbReference>
<dbReference type="OMA" id="YSECKEG"/>
<comment type="caution">
    <text evidence="2">The sequence shown here is derived from an EMBL/GenBank/DDBJ whole genome shotgun (WGS) entry which is preliminary data.</text>
</comment>
<dbReference type="AlphaFoldDB" id="A0A6A5BRH0"/>
<evidence type="ECO:0000313" key="2">
    <source>
        <dbReference type="EMBL" id="KAF0976774.1"/>
    </source>
</evidence>
<feature type="compositionally biased region" description="Low complexity" evidence="1">
    <location>
        <begin position="18"/>
        <end position="29"/>
    </location>
</feature>
<dbReference type="SUPFAM" id="SSF52540">
    <property type="entry name" value="P-loop containing nucleoside triphosphate hydrolases"/>
    <property type="match status" value="1"/>
</dbReference>
<protein>
    <recommendedName>
        <fullName evidence="4">F-box domain-containing protein</fullName>
    </recommendedName>
</protein>
<dbReference type="RefSeq" id="XP_044561487.1">
    <property type="nucleotide sequence ID" value="XM_044707443.1"/>
</dbReference>
<dbReference type="GO" id="GO:0005525">
    <property type="term" value="F:GTP binding"/>
    <property type="evidence" value="ECO:0007669"/>
    <property type="project" value="InterPro"/>
</dbReference>
<keyword evidence="3" id="KW-1185">Reference proteome</keyword>
<sequence length="547" mass="63470">MSSLLDFGELDYVKQESVSSASLSSLEVSHQSHHHQSKRPLSPHHDEFSVENETAEGVDYHQDDDGNEEEGFFPIGNSFEGSSSKNPNETLFQFINQYMQDEEQDEDNLENQDSSEVVIDVNEKAKQSLPNEKKKKKERAVIVDKVEYGGGVNNETENVDYLLTIYLKRLSIDLVTHIFSFLPVSTSTLISKTFEKSFDSTYYRLLYQFVYNHFYSVQHNQIYKKLDTSWKDTLLGLVLLQYREKEKILDSKFPHPSTKLSQPFGFIENKKLISMHSVDAYITKKYKFTVITYEKYNTKDILTEFNKKNHSSILIDDVHTVQYEMNFVGYLIPSAHDFSLFAEVDTIILTYNVLDFNLFYTLSSWINLLEMVAPEVPVLLVGTHANLRKNSHILSQLKDQKKYVMRFMDCEQLAKRFNILSYFEMDAFPHIGKDWSFSSNNSENSQEEMDPQTKEEESNPQEEQDAAIDHETPRVDSINDILHLDKPSMSLIEMPPELSLQIYHIIRGSAIASDIFQKHHNSLYWNIWNATSSLYRECIPSTKCTLQ</sequence>
<dbReference type="GeneID" id="68111287"/>
<feature type="region of interest" description="Disordered" evidence="1">
    <location>
        <begin position="18"/>
        <end position="51"/>
    </location>
</feature>
<gene>
    <name evidence="2" type="ORF">FDP41_004069</name>
</gene>
<feature type="compositionally biased region" description="Basic residues" evidence="1">
    <location>
        <begin position="31"/>
        <end position="42"/>
    </location>
</feature>
<dbReference type="VEuPathDB" id="AmoebaDB:NF0086230"/>
<evidence type="ECO:0008006" key="4">
    <source>
        <dbReference type="Google" id="ProtNLM"/>
    </source>
</evidence>
<accession>A0A6A5BRH0</accession>
<dbReference type="Gene3D" id="3.40.50.300">
    <property type="entry name" value="P-loop containing nucleotide triphosphate hydrolases"/>
    <property type="match status" value="1"/>
</dbReference>
<dbReference type="VEuPathDB" id="AmoebaDB:NfTy_069280"/>
<dbReference type="VEuPathDB" id="AmoebaDB:FDP41_004069"/>
<dbReference type="InterPro" id="IPR027417">
    <property type="entry name" value="P-loop_NTPase"/>
</dbReference>
<dbReference type="Proteomes" id="UP000444721">
    <property type="component" value="Unassembled WGS sequence"/>
</dbReference>
<dbReference type="OrthoDB" id="10340250at2759"/>
<dbReference type="EMBL" id="VFQX01000036">
    <property type="protein sequence ID" value="KAF0976774.1"/>
    <property type="molecule type" value="Genomic_DNA"/>
</dbReference>
<dbReference type="GO" id="GO:0003924">
    <property type="term" value="F:GTPase activity"/>
    <property type="evidence" value="ECO:0007669"/>
    <property type="project" value="InterPro"/>
</dbReference>
<proteinExistence type="predicted"/>